<dbReference type="Gene3D" id="3.40.50.1820">
    <property type="entry name" value="alpha/beta hydrolase"/>
    <property type="match status" value="1"/>
</dbReference>
<organism evidence="1 2">
    <name type="scientific">Phytophthora megakarya</name>
    <dbReference type="NCBI Taxonomy" id="4795"/>
    <lineage>
        <taxon>Eukaryota</taxon>
        <taxon>Sar</taxon>
        <taxon>Stramenopiles</taxon>
        <taxon>Oomycota</taxon>
        <taxon>Peronosporomycetes</taxon>
        <taxon>Peronosporales</taxon>
        <taxon>Peronosporaceae</taxon>
        <taxon>Phytophthora</taxon>
    </lineage>
</organism>
<protein>
    <submittedName>
        <fullName evidence="1">Secretory Lipase</fullName>
    </submittedName>
</protein>
<dbReference type="EMBL" id="NBNE01000905">
    <property type="protein sequence ID" value="OWZ16594.1"/>
    <property type="molecule type" value="Genomic_DNA"/>
</dbReference>
<dbReference type="PANTHER" id="PTHR34853">
    <property type="match status" value="1"/>
</dbReference>
<dbReference type="GO" id="GO:0004806">
    <property type="term" value="F:triacylglycerol lipase activity"/>
    <property type="evidence" value="ECO:0007669"/>
    <property type="project" value="InterPro"/>
</dbReference>
<evidence type="ECO:0000313" key="1">
    <source>
        <dbReference type="EMBL" id="OWZ16594.1"/>
    </source>
</evidence>
<accession>A0A225WGQ9</accession>
<dbReference type="GO" id="GO:0016042">
    <property type="term" value="P:lipid catabolic process"/>
    <property type="evidence" value="ECO:0007669"/>
    <property type="project" value="InterPro"/>
</dbReference>
<dbReference type="STRING" id="4795.A0A225WGQ9"/>
<dbReference type="AlphaFoldDB" id="A0A225WGQ9"/>
<comment type="caution">
    <text evidence="1">The sequence shown here is derived from an EMBL/GenBank/DDBJ whole genome shotgun (WGS) entry which is preliminary data.</text>
</comment>
<gene>
    <name evidence="1" type="ORF">PHMEG_0009592</name>
</gene>
<keyword evidence="2" id="KW-1185">Reference proteome</keyword>
<proteinExistence type="predicted"/>
<name>A0A225WGQ9_9STRA</name>
<sequence length="142" mass="15320">MEDVLMKFKDANVKSFSFDFSTISETIEYGRAYVGIDFDADFYATAANFSTSKPGDLLKFKAHDPTNLTTISRVSSYRIQYVSEDYNDTLAPVTGFIALPNTLPASGMFSLVVFAHGNIGTMRTAPTSPTTICGPSSVSAGT</sequence>
<evidence type="ECO:0000313" key="2">
    <source>
        <dbReference type="Proteomes" id="UP000198211"/>
    </source>
</evidence>
<dbReference type="InterPro" id="IPR005152">
    <property type="entry name" value="Lipase_secreted"/>
</dbReference>
<dbReference type="Proteomes" id="UP000198211">
    <property type="component" value="Unassembled WGS sequence"/>
</dbReference>
<dbReference type="OrthoDB" id="4826021at2759"/>
<dbReference type="PANTHER" id="PTHR34853:SF1">
    <property type="entry name" value="LIPASE 5"/>
    <property type="match status" value="1"/>
</dbReference>
<reference evidence="2" key="1">
    <citation type="submission" date="2017-03" db="EMBL/GenBank/DDBJ databases">
        <title>Phytopthora megakarya and P. palmivora, two closely related causual agents of cacao black pod achieved similar genome size and gene model numbers by different mechanisms.</title>
        <authorList>
            <person name="Ali S."/>
            <person name="Shao J."/>
            <person name="Larry D.J."/>
            <person name="Kronmiller B."/>
            <person name="Shen D."/>
            <person name="Strem M.D."/>
            <person name="Melnick R.L."/>
            <person name="Guiltinan M.J."/>
            <person name="Tyler B.M."/>
            <person name="Meinhardt L.W."/>
            <person name="Bailey B.A."/>
        </authorList>
    </citation>
    <scope>NUCLEOTIDE SEQUENCE [LARGE SCALE GENOMIC DNA]</scope>
    <source>
        <strain evidence="2">zdho120</strain>
    </source>
</reference>
<dbReference type="InterPro" id="IPR029058">
    <property type="entry name" value="AB_hydrolase_fold"/>
</dbReference>